<evidence type="ECO:0000313" key="2">
    <source>
        <dbReference type="EMBL" id="PRZ29210.1"/>
    </source>
</evidence>
<gene>
    <name evidence="2" type="ORF">CLV47_1354</name>
</gene>
<keyword evidence="1" id="KW-0812">Transmembrane</keyword>
<dbReference type="AlphaFoldDB" id="A0A2T0YYN9"/>
<evidence type="ECO:0000256" key="1">
    <source>
        <dbReference type="SAM" id="Phobius"/>
    </source>
</evidence>
<feature type="transmembrane region" description="Helical" evidence="1">
    <location>
        <begin position="188"/>
        <end position="206"/>
    </location>
</feature>
<reference evidence="2 3" key="1">
    <citation type="submission" date="2018-03" db="EMBL/GenBank/DDBJ databases">
        <title>Genomic Encyclopedia of Archaeal and Bacterial Type Strains, Phase II (KMG-II): from individual species to whole genera.</title>
        <authorList>
            <person name="Goeker M."/>
        </authorList>
    </citation>
    <scope>NUCLEOTIDE SEQUENCE [LARGE SCALE GENOMIC DNA]</scope>
    <source>
        <strain evidence="2 3">DSM 100065</strain>
    </source>
</reference>
<feature type="transmembrane region" description="Helical" evidence="1">
    <location>
        <begin position="125"/>
        <end position="143"/>
    </location>
</feature>
<feature type="transmembrane region" description="Helical" evidence="1">
    <location>
        <begin position="43"/>
        <end position="61"/>
    </location>
</feature>
<comment type="caution">
    <text evidence="2">The sequence shown here is derived from an EMBL/GenBank/DDBJ whole genome shotgun (WGS) entry which is preliminary data.</text>
</comment>
<organism evidence="2 3">
    <name type="scientific">Antricoccus suffuscus</name>
    <dbReference type="NCBI Taxonomy" id="1629062"/>
    <lineage>
        <taxon>Bacteria</taxon>
        <taxon>Bacillati</taxon>
        <taxon>Actinomycetota</taxon>
        <taxon>Actinomycetes</taxon>
        <taxon>Geodermatophilales</taxon>
        <taxon>Antricoccaceae</taxon>
        <taxon>Antricoccus</taxon>
    </lineage>
</organism>
<feature type="transmembrane region" description="Helical" evidence="1">
    <location>
        <begin position="67"/>
        <end position="86"/>
    </location>
</feature>
<keyword evidence="3" id="KW-1185">Reference proteome</keyword>
<feature type="transmembrane region" description="Helical" evidence="1">
    <location>
        <begin position="252"/>
        <end position="274"/>
    </location>
</feature>
<keyword evidence="1" id="KW-1133">Transmembrane helix</keyword>
<feature type="transmembrane region" description="Helical" evidence="1">
    <location>
        <begin position="150"/>
        <end position="168"/>
    </location>
</feature>
<feature type="transmembrane region" description="Helical" evidence="1">
    <location>
        <begin position="218"/>
        <end position="240"/>
    </location>
</feature>
<protein>
    <submittedName>
        <fullName evidence="2">Uncharacterized protein</fullName>
    </submittedName>
</protein>
<proteinExistence type="predicted"/>
<dbReference type="Proteomes" id="UP000237752">
    <property type="component" value="Unassembled WGS sequence"/>
</dbReference>
<sequence>MTVTGRAVRPFVRRPFHAWCVLGVAVTTFLFVGLQLLAPVNGLVFAVAIGQLATALAWSYGTGSVGFPGSAVVIALAAIGSDLVVLNAKSIHFGVLGPILAGAVIAAIVHQVVRRPPRAQVLSSIAQDVFGAVAAASMSLWLMMHEAGDARLLVVGVSAGAGVALLVSHLVDCIGASPRVSYDVPRGVFGFVLAVFAGAGVTAWRLDTAFLSDILGHAIIGGLVALVCVLTSLAMTFIAVDAAPRTWASVVLHAAVPFAMAAPTGLVITLAVAAQAG</sequence>
<accession>A0A2T0YYN9</accession>
<feature type="transmembrane region" description="Helical" evidence="1">
    <location>
        <begin position="16"/>
        <end position="36"/>
    </location>
</feature>
<name>A0A2T0YYN9_9ACTN</name>
<dbReference type="EMBL" id="PVUE01000035">
    <property type="protein sequence ID" value="PRZ29210.1"/>
    <property type="molecule type" value="Genomic_DNA"/>
</dbReference>
<feature type="transmembrane region" description="Helical" evidence="1">
    <location>
        <begin position="93"/>
        <end position="113"/>
    </location>
</feature>
<evidence type="ECO:0000313" key="3">
    <source>
        <dbReference type="Proteomes" id="UP000237752"/>
    </source>
</evidence>
<keyword evidence="1" id="KW-0472">Membrane</keyword>